<proteinExistence type="predicted"/>
<dbReference type="Proteomes" id="UP000282674">
    <property type="component" value="Unassembled WGS sequence"/>
</dbReference>
<dbReference type="Gene3D" id="3.30.70.1230">
    <property type="entry name" value="Nucleotide cyclase"/>
    <property type="match status" value="1"/>
</dbReference>
<keyword evidence="3" id="KW-1185">Reference proteome</keyword>
<reference evidence="2 3" key="1">
    <citation type="submission" date="2018-10" db="EMBL/GenBank/DDBJ databases">
        <title>Isolation from soil.</title>
        <authorList>
            <person name="Hu J."/>
        </authorList>
    </citation>
    <scope>NUCLEOTIDE SEQUENCE [LARGE SCALE GENOMIC DNA]</scope>
    <source>
        <strain evidence="2 3">NEAU-Ht49</strain>
    </source>
</reference>
<dbReference type="OrthoDB" id="310836at2"/>
<protein>
    <submittedName>
        <fullName evidence="2">Adenylate/guanylate cyclase domain-containing protein</fullName>
    </submittedName>
</protein>
<dbReference type="GO" id="GO:0004016">
    <property type="term" value="F:adenylate cyclase activity"/>
    <property type="evidence" value="ECO:0007669"/>
    <property type="project" value="UniProtKB-ARBA"/>
</dbReference>
<dbReference type="Pfam" id="PF00211">
    <property type="entry name" value="Guanylate_cyc"/>
    <property type="match status" value="1"/>
</dbReference>
<dbReference type="InterPro" id="IPR001054">
    <property type="entry name" value="A/G_cyclase"/>
</dbReference>
<gene>
    <name evidence="2" type="ORF">EBO15_21485</name>
</gene>
<organism evidence="2 3">
    <name type="scientific">Actinomadura harenae</name>
    <dbReference type="NCBI Taxonomy" id="2483351"/>
    <lineage>
        <taxon>Bacteria</taxon>
        <taxon>Bacillati</taxon>
        <taxon>Actinomycetota</taxon>
        <taxon>Actinomycetes</taxon>
        <taxon>Streptosporangiales</taxon>
        <taxon>Thermomonosporaceae</taxon>
        <taxon>Actinomadura</taxon>
    </lineage>
</organism>
<dbReference type="SUPFAM" id="SSF55073">
    <property type="entry name" value="Nucleotide cyclase"/>
    <property type="match status" value="1"/>
</dbReference>
<evidence type="ECO:0000259" key="1">
    <source>
        <dbReference type="PROSITE" id="PS50125"/>
    </source>
</evidence>
<accession>A0A3M2LY99</accession>
<dbReference type="EMBL" id="RFFG01000038">
    <property type="protein sequence ID" value="RMI41890.1"/>
    <property type="molecule type" value="Genomic_DNA"/>
</dbReference>
<feature type="domain" description="Guanylate cyclase" evidence="1">
    <location>
        <begin position="182"/>
        <end position="291"/>
    </location>
</feature>
<dbReference type="InterPro" id="IPR029787">
    <property type="entry name" value="Nucleotide_cyclase"/>
</dbReference>
<dbReference type="GO" id="GO:0035556">
    <property type="term" value="P:intracellular signal transduction"/>
    <property type="evidence" value="ECO:0007669"/>
    <property type="project" value="InterPro"/>
</dbReference>
<dbReference type="CDD" id="cd07302">
    <property type="entry name" value="CHD"/>
    <property type="match status" value="1"/>
</dbReference>
<dbReference type="AlphaFoldDB" id="A0A3M2LY99"/>
<dbReference type="GO" id="GO:0009190">
    <property type="term" value="P:cyclic nucleotide biosynthetic process"/>
    <property type="evidence" value="ECO:0007669"/>
    <property type="project" value="InterPro"/>
</dbReference>
<evidence type="ECO:0000313" key="3">
    <source>
        <dbReference type="Proteomes" id="UP000282674"/>
    </source>
</evidence>
<evidence type="ECO:0000313" key="2">
    <source>
        <dbReference type="EMBL" id="RMI41890.1"/>
    </source>
</evidence>
<comment type="caution">
    <text evidence="2">The sequence shown here is derived from an EMBL/GenBank/DDBJ whole genome shotgun (WGS) entry which is preliminary data.</text>
</comment>
<sequence length="340" mass="36778">MRHREVDTVIDPQVAQEIEETLLADRLKYTRAQVEELAGMPPEKARRIWQTLGFPAPSDDEVAFTEGDVRALVEIDRLVEDGLVDEAGMLQLVRAVGQTMGRLASWVVDVWLPNAAARLPEDAEMSPETVQSILGLTDQLRPRFEGLLLQGWRRQLAAAGLRVTAASGDASGSGDLGVARLAVGFADIVSFTSLSRRMEGPALAEFVERFEAVTSETVADLGGRIVKTLGDEAFFVAPDPRAVAEIGLILADRHTADPDFPLVRVGLAYGEVVLRLGDVFGTPVNLAARLTAAAHRGTLLIDAPLAAELASAGYDITPLRPRHLQGLGRVRPYRLRRAPA</sequence>
<dbReference type="PROSITE" id="PS50125">
    <property type="entry name" value="GUANYLATE_CYCLASE_2"/>
    <property type="match status" value="1"/>
</dbReference>
<name>A0A3M2LY99_9ACTN</name>